<dbReference type="PANTHER" id="PTHR10000">
    <property type="entry name" value="PHOSPHOSERINE PHOSPHATASE"/>
    <property type="match status" value="1"/>
</dbReference>
<dbReference type="RefSeq" id="WP_088650288.1">
    <property type="nucleotide sequence ID" value="NZ_AQQR01000004.1"/>
</dbReference>
<dbReference type="SUPFAM" id="SSF56784">
    <property type="entry name" value="HAD-like"/>
    <property type="match status" value="1"/>
</dbReference>
<comment type="caution">
    <text evidence="4">The sequence shown here is derived from an EMBL/GenBank/DDBJ whole genome shotgun (WGS) entry which is preliminary data.</text>
</comment>
<dbReference type="AlphaFoldDB" id="A0A225NIA4"/>
<dbReference type="Gene3D" id="3.30.980.20">
    <property type="entry name" value="Putative mannosyl-3-phosphoglycerate phosphatase, domain 2"/>
    <property type="match status" value="1"/>
</dbReference>
<dbReference type="GO" id="GO:0005829">
    <property type="term" value="C:cytosol"/>
    <property type="evidence" value="ECO:0007669"/>
    <property type="project" value="TreeGrafter"/>
</dbReference>
<dbReference type="SFLD" id="SFLDG01140">
    <property type="entry name" value="C2.B:_Phosphomannomutase_and_P"/>
    <property type="match status" value="1"/>
</dbReference>
<dbReference type="Gene3D" id="3.40.50.1000">
    <property type="entry name" value="HAD superfamily/HAD-like"/>
    <property type="match status" value="1"/>
</dbReference>
<sequence>MTVPAMIFTDLDGTLLDHETYDWSPAAPLLGRLTAAGIPVCLASSKTAAEMVPLRAAMGLSAAPLICENGAGIVPGGEATATGADRSAYARLRAALQALPVELRQGFEGFGDMGPARIAEVTGLTPQAAEAAATRAFSEPGLWTGTQGELAAFLDLLAGQGVTGRRGGRFLTLSFGGTKADRMEEIAMHYGHPPTIALGDAPNDREMLEAAGHGIVIANPHGAPLPELRGEAEGRIRRSTETGPNGWSIEVSRLVSDLDIAI</sequence>
<organism evidence="4 5">
    <name type="scientific">Marinibacterium profundimaris</name>
    <dbReference type="NCBI Taxonomy" id="1679460"/>
    <lineage>
        <taxon>Bacteria</taxon>
        <taxon>Pseudomonadati</taxon>
        <taxon>Pseudomonadota</taxon>
        <taxon>Alphaproteobacteria</taxon>
        <taxon>Rhodobacterales</taxon>
        <taxon>Paracoccaceae</taxon>
        <taxon>Marinibacterium</taxon>
    </lineage>
</organism>
<name>A0A225NIA4_9RHOB</name>
<keyword evidence="3" id="KW-0460">Magnesium</keyword>
<dbReference type="Proteomes" id="UP000215377">
    <property type="component" value="Unassembled WGS sequence"/>
</dbReference>
<gene>
    <name evidence="4" type="ORF">ATO3_12985</name>
</gene>
<dbReference type="InterPro" id="IPR036412">
    <property type="entry name" value="HAD-like_sf"/>
</dbReference>
<protein>
    <submittedName>
        <fullName evidence="4">Mannosyl-3-phosphoglycerate phosphatase</fullName>
    </submittedName>
</protein>
<dbReference type="GO" id="GO:0000287">
    <property type="term" value="F:magnesium ion binding"/>
    <property type="evidence" value="ECO:0007669"/>
    <property type="project" value="TreeGrafter"/>
</dbReference>
<dbReference type="NCBIfam" id="TIGR01484">
    <property type="entry name" value="HAD-SF-IIB"/>
    <property type="match status" value="1"/>
</dbReference>
<dbReference type="SFLD" id="SFLDS00003">
    <property type="entry name" value="Haloacid_Dehalogenase"/>
    <property type="match status" value="1"/>
</dbReference>
<dbReference type="NCBIfam" id="TIGR01486">
    <property type="entry name" value="HAD-SF-IIB-MPGP"/>
    <property type="match status" value="1"/>
</dbReference>
<keyword evidence="5" id="KW-1185">Reference proteome</keyword>
<reference evidence="4 5" key="1">
    <citation type="submission" date="2013-04" db="EMBL/GenBank/DDBJ databases">
        <title>Oceanicola sp. 22II1-22F33 Genome Sequencing.</title>
        <authorList>
            <person name="Lai Q."/>
            <person name="Li G."/>
            <person name="Shao Z."/>
        </authorList>
    </citation>
    <scope>NUCLEOTIDE SEQUENCE [LARGE SCALE GENOMIC DNA]</scope>
    <source>
        <strain evidence="4 5">22II1-22F33</strain>
    </source>
</reference>
<dbReference type="GO" id="GO:0050531">
    <property type="term" value="F:mannosyl-3-phosphoglycerate phosphatase activity"/>
    <property type="evidence" value="ECO:0007669"/>
    <property type="project" value="InterPro"/>
</dbReference>
<evidence type="ECO:0000256" key="3">
    <source>
        <dbReference type="ARBA" id="ARBA00022842"/>
    </source>
</evidence>
<dbReference type="PANTHER" id="PTHR10000:SF8">
    <property type="entry name" value="HAD SUPERFAMILY HYDROLASE-LIKE, TYPE 3"/>
    <property type="match status" value="1"/>
</dbReference>
<dbReference type="InterPro" id="IPR023214">
    <property type="entry name" value="HAD_sf"/>
</dbReference>
<proteinExistence type="predicted"/>
<dbReference type="GO" id="GO:0051479">
    <property type="term" value="P:mannosylglycerate biosynthetic process"/>
    <property type="evidence" value="ECO:0007669"/>
    <property type="project" value="InterPro"/>
</dbReference>
<keyword evidence="2" id="KW-0378">Hydrolase</keyword>
<evidence type="ECO:0000313" key="5">
    <source>
        <dbReference type="Proteomes" id="UP000215377"/>
    </source>
</evidence>
<keyword evidence="1" id="KW-0479">Metal-binding</keyword>
<dbReference type="Pfam" id="PF08282">
    <property type="entry name" value="Hydrolase_3"/>
    <property type="match status" value="2"/>
</dbReference>
<evidence type="ECO:0000313" key="4">
    <source>
        <dbReference type="EMBL" id="OWU73565.1"/>
    </source>
</evidence>
<dbReference type="InterPro" id="IPR006381">
    <property type="entry name" value="HAD-SF-IIB-MPGP"/>
</dbReference>
<dbReference type="OrthoDB" id="193379at2"/>
<evidence type="ECO:0000256" key="2">
    <source>
        <dbReference type="ARBA" id="ARBA00022801"/>
    </source>
</evidence>
<dbReference type="SFLD" id="SFLDG01142">
    <property type="entry name" value="C2.B.2:_Mannosyl-3-phosphoglyc"/>
    <property type="match status" value="1"/>
</dbReference>
<dbReference type="InterPro" id="IPR006379">
    <property type="entry name" value="HAD-SF_hydro_IIB"/>
</dbReference>
<dbReference type="EMBL" id="AQQR01000004">
    <property type="protein sequence ID" value="OWU73565.1"/>
    <property type="molecule type" value="Genomic_DNA"/>
</dbReference>
<accession>A0A225NIA4</accession>
<evidence type="ECO:0000256" key="1">
    <source>
        <dbReference type="ARBA" id="ARBA00022723"/>
    </source>
</evidence>